<dbReference type="Proteomes" id="UP001499984">
    <property type="component" value="Unassembled WGS sequence"/>
</dbReference>
<feature type="compositionally biased region" description="Basic and acidic residues" evidence="1">
    <location>
        <begin position="1"/>
        <end position="10"/>
    </location>
</feature>
<proteinExistence type="predicted"/>
<dbReference type="RefSeq" id="WP_345008500.1">
    <property type="nucleotide sequence ID" value="NZ_BAAAZY010000003.1"/>
</dbReference>
<evidence type="ECO:0000256" key="1">
    <source>
        <dbReference type="SAM" id="MobiDB-lite"/>
    </source>
</evidence>
<gene>
    <name evidence="2" type="ORF">GCM10022233_06180</name>
</gene>
<name>A0ABP7UCM7_9ACTN</name>
<reference evidence="3" key="1">
    <citation type="journal article" date="2019" name="Int. J. Syst. Evol. Microbiol.">
        <title>The Global Catalogue of Microorganisms (GCM) 10K type strain sequencing project: providing services to taxonomists for standard genome sequencing and annotation.</title>
        <authorList>
            <consortium name="The Broad Institute Genomics Platform"/>
            <consortium name="The Broad Institute Genome Sequencing Center for Infectious Disease"/>
            <person name="Wu L."/>
            <person name="Ma J."/>
        </authorList>
    </citation>
    <scope>NUCLEOTIDE SEQUENCE [LARGE SCALE GENOMIC DNA]</scope>
    <source>
        <strain evidence="3">JCM 16925</strain>
    </source>
</reference>
<dbReference type="PANTHER" id="PTHR35010:SF2">
    <property type="entry name" value="BLL4672 PROTEIN"/>
    <property type="match status" value="1"/>
</dbReference>
<evidence type="ECO:0000313" key="3">
    <source>
        <dbReference type="Proteomes" id="UP001499984"/>
    </source>
</evidence>
<organism evidence="2 3">
    <name type="scientific">Streptomyces shaanxiensis</name>
    <dbReference type="NCBI Taxonomy" id="653357"/>
    <lineage>
        <taxon>Bacteria</taxon>
        <taxon>Bacillati</taxon>
        <taxon>Actinomycetota</taxon>
        <taxon>Actinomycetes</taxon>
        <taxon>Kitasatosporales</taxon>
        <taxon>Streptomycetaceae</taxon>
        <taxon>Streptomyces</taxon>
    </lineage>
</organism>
<keyword evidence="3" id="KW-1185">Reference proteome</keyword>
<dbReference type="PANTHER" id="PTHR35010">
    <property type="entry name" value="BLL4672 PROTEIN-RELATED"/>
    <property type="match status" value="1"/>
</dbReference>
<evidence type="ECO:0008006" key="4">
    <source>
        <dbReference type="Google" id="ProtNLM"/>
    </source>
</evidence>
<evidence type="ECO:0000313" key="2">
    <source>
        <dbReference type="EMBL" id="GAA4040335.1"/>
    </source>
</evidence>
<protein>
    <recommendedName>
        <fullName evidence="4">XRE family transcriptional regulator</fullName>
    </recommendedName>
</protein>
<accession>A0ABP7UCM7</accession>
<comment type="caution">
    <text evidence="2">The sequence shown here is derived from an EMBL/GenBank/DDBJ whole genome shotgun (WGS) entry which is preliminary data.</text>
</comment>
<feature type="region of interest" description="Disordered" evidence="1">
    <location>
        <begin position="1"/>
        <end position="37"/>
    </location>
</feature>
<dbReference type="EMBL" id="BAAAZY010000003">
    <property type="protein sequence ID" value="GAA4040335.1"/>
    <property type="molecule type" value="Genomic_DNA"/>
</dbReference>
<sequence>MSSSAHRKELGQFLKARRAEPSPRTVGLPETDRRRRVAGLRRDEGAVPAAISTDYYTVWSRAVWPPLRPCDDQRRQWWGGRPVVPRT</sequence>